<proteinExistence type="predicted"/>
<feature type="coiled-coil region" evidence="1">
    <location>
        <begin position="156"/>
        <end position="191"/>
    </location>
</feature>
<accession>A0A2H0LS19</accession>
<evidence type="ECO:0000256" key="2">
    <source>
        <dbReference type="SAM" id="SignalP"/>
    </source>
</evidence>
<evidence type="ECO:0000256" key="1">
    <source>
        <dbReference type="SAM" id="Coils"/>
    </source>
</evidence>
<feature type="signal peptide" evidence="2">
    <location>
        <begin position="1"/>
        <end position="24"/>
    </location>
</feature>
<reference evidence="3 4" key="1">
    <citation type="submission" date="2017-09" db="EMBL/GenBank/DDBJ databases">
        <title>Depth-based differentiation of microbial function through sediment-hosted aquifers and enrichment of novel symbionts in the deep terrestrial subsurface.</title>
        <authorList>
            <person name="Probst A.J."/>
            <person name="Ladd B."/>
            <person name="Jarett J.K."/>
            <person name="Geller-Mcgrath D.E."/>
            <person name="Sieber C.M."/>
            <person name="Emerson J.B."/>
            <person name="Anantharaman K."/>
            <person name="Thomas B.C."/>
            <person name="Malmstrom R."/>
            <person name="Stieglmeier M."/>
            <person name="Klingl A."/>
            <person name="Woyke T."/>
            <person name="Ryan C.M."/>
            <person name="Banfield J.F."/>
        </authorList>
    </citation>
    <scope>NUCLEOTIDE SEQUENCE [LARGE SCALE GENOMIC DNA]</scope>
    <source>
        <strain evidence="3">CG11_big_fil_rev_8_21_14_0_20_45_26</strain>
    </source>
</reference>
<name>A0A2H0LS19_9BACT</name>
<protein>
    <recommendedName>
        <fullName evidence="5">DUF4138 domain-containing protein</fullName>
    </recommendedName>
</protein>
<dbReference type="EMBL" id="PCVY01000016">
    <property type="protein sequence ID" value="PIQ87188.1"/>
    <property type="molecule type" value="Genomic_DNA"/>
</dbReference>
<keyword evidence="2" id="KW-0732">Signal</keyword>
<feature type="chain" id="PRO_5013681823" description="DUF4138 domain-containing protein" evidence="2">
    <location>
        <begin position="25"/>
        <end position="333"/>
    </location>
</feature>
<comment type="caution">
    <text evidence="3">The sequence shown here is derived from an EMBL/GenBank/DDBJ whole genome shotgun (WGS) entry which is preliminary data.</text>
</comment>
<gene>
    <name evidence="3" type="ORF">COV74_01310</name>
</gene>
<dbReference type="AlphaFoldDB" id="A0A2H0LS19"/>
<evidence type="ECO:0000313" key="4">
    <source>
        <dbReference type="Proteomes" id="UP000230859"/>
    </source>
</evidence>
<evidence type="ECO:0008006" key="5">
    <source>
        <dbReference type="Google" id="ProtNLM"/>
    </source>
</evidence>
<sequence>MKQRKMAAFLMAVLVLFITFSGNAFPEEKASETENQALLARRKFNQLKKSTPNIYKLTMRSNLVFRLQTALGFVSTIDLPEKALKVFVGDQDLFKVEVYEKQILIKPVTDEAEAATNLTVFTESGRLAFHVTVGLPETADFVLDFRMLEDDKLLVKNAFEERIQEKQKEIEAAYKEKEDRLDEEAKKLSQEKLIEQIASDVNAVSLKASETAGDIQVNLLSLTQIGGKAYLRFSVLNYSKAAYAPMKVLVGTQREERKFLKTTREGIVEFPSEVHLPEIIQPDSYVYGVCVFDYRPLGEKEKPIFKMIENVPEREGEALSSRTIEISGFRWFE</sequence>
<organism evidence="3 4">
    <name type="scientific">Candidatus Abzuiibacterium crystallinum</name>
    <dbReference type="NCBI Taxonomy" id="1974748"/>
    <lineage>
        <taxon>Bacteria</taxon>
        <taxon>Pseudomonadati</taxon>
        <taxon>Candidatus Omnitrophota</taxon>
        <taxon>Candidatus Abzuiibacterium</taxon>
    </lineage>
</organism>
<keyword evidence="1" id="KW-0175">Coiled coil</keyword>
<evidence type="ECO:0000313" key="3">
    <source>
        <dbReference type="EMBL" id="PIQ87188.1"/>
    </source>
</evidence>
<dbReference type="Proteomes" id="UP000230859">
    <property type="component" value="Unassembled WGS sequence"/>
</dbReference>